<keyword evidence="14" id="KW-1185">Reference proteome</keyword>
<keyword evidence="2" id="KW-1003">Cell membrane</keyword>
<feature type="transmembrane region" description="Helical" evidence="12">
    <location>
        <begin position="181"/>
        <end position="206"/>
    </location>
</feature>
<name>A0A1S3AJJ6_ERIEU</name>
<dbReference type="PROSITE" id="PS00237">
    <property type="entry name" value="G_PROTEIN_RECEP_F1_1"/>
    <property type="match status" value="1"/>
</dbReference>
<dbReference type="Gene3D" id="1.20.1070.10">
    <property type="entry name" value="Rhodopsin 7-helix transmembrane proteins"/>
    <property type="match status" value="1"/>
</dbReference>
<reference evidence="15" key="1">
    <citation type="submission" date="2025-08" db="UniProtKB">
        <authorList>
            <consortium name="RefSeq"/>
        </authorList>
    </citation>
    <scope>IDENTIFICATION</scope>
</reference>
<keyword evidence="6 12" id="KW-0472">Membrane</keyword>
<evidence type="ECO:0000256" key="4">
    <source>
        <dbReference type="ARBA" id="ARBA00022989"/>
    </source>
</evidence>
<comment type="subcellular location">
    <subcellularLocation>
        <location evidence="1">Cell membrane</location>
        <topology evidence="1">Multi-pass membrane protein</topology>
    </subcellularLocation>
</comment>
<dbReference type="InParanoid" id="A0A1S3AJJ6"/>
<dbReference type="RefSeq" id="XP_007535931.1">
    <property type="nucleotide sequence ID" value="XM_007535869.2"/>
</dbReference>
<comment type="similarity">
    <text evidence="9">Belongs to the G-protein coupled receptor 1 family. Mas subfamily.</text>
</comment>
<feature type="transmembrane region" description="Helical" evidence="12">
    <location>
        <begin position="72"/>
        <end position="93"/>
    </location>
</feature>
<feature type="transmembrane region" description="Helical" evidence="12">
    <location>
        <begin position="147"/>
        <end position="175"/>
    </location>
</feature>
<dbReference type="PANTHER" id="PTHR11334">
    <property type="entry name" value="MAS-RELATED G-PROTEIN COUPLED RECEPTOR"/>
    <property type="match status" value="1"/>
</dbReference>
<accession>A0A1S3AJJ6</accession>
<dbReference type="GeneID" id="103125103"/>
<dbReference type="PRINTS" id="PR00237">
    <property type="entry name" value="GPCRRHODOPSN"/>
</dbReference>
<feature type="domain" description="G-protein coupled receptors family 1 profile" evidence="13">
    <location>
        <begin position="52"/>
        <end position="274"/>
    </location>
</feature>
<feature type="transmembrane region" description="Helical" evidence="12">
    <location>
        <begin position="105"/>
        <end position="126"/>
    </location>
</feature>
<feature type="region of interest" description="Disordered" evidence="11">
    <location>
        <begin position="1"/>
        <end position="25"/>
    </location>
</feature>
<evidence type="ECO:0000256" key="1">
    <source>
        <dbReference type="ARBA" id="ARBA00004651"/>
    </source>
</evidence>
<sequence>MNATGSPAPEVAGGGRGNGSHSADPEQGRFEDAYTDFVLLVVDVVSLLGLLGNGAVVWLLGFRVQRTPFSVYILNLACADFLFLLGSFSGGIIRVMARSSEKVGHLVYSVQLSSFLVGLCLLMAVSSERCVSVLCPLWYRCRRPAHLSSLVCGLTWALGAGSLVACLLCWISATFPCDPMFVAWGVTSVLTCLVLCASSLTLLLRVRCGSGRRRPGRLYLTIALSVLAFLLLGLPYGMWVIADGLLKVCSHSPALWLTLYLLQVLNSVANPLIYFFVGRRGQLRGRRPLREVLHRALAGEEEEEGGGGQGGGPRPPEPSWRQS</sequence>
<evidence type="ECO:0000256" key="11">
    <source>
        <dbReference type="SAM" id="MobiDB-lite"/>
    </source>
</evidence>
<keyword evidence="5 10" id="KW-0297">G-protein coupled receptor</keyword>
<dbReference type="SUPFAM" id="SSF81321">
    <property type="entry name" value="Family A G protein-coupled receptor-like"/>
    <property type="match status" value="1"/>
</dbReference>
<evidence type="ECO:0000256" key="3">
    <source>
        <dbReference type="ARBA" id="ARBA00022692"/>
    </source>
</evidence>
<dbReference type="GO" id="GO:0005886">
    <property type="term" value="C:plasma membrane"/>
    <property type="evidence" value="ECO:0007669"/>
    <property type="project" value="UniProtKB-SubCell"/>
</dbReference>
<protein>
    <submittedName>
        <fullName evidence="15">Mas-related G-protein coupled receptor member X1-like</fullName>
    </submittedName>
</protein>
<evidence type="ECO:0000256" key="6">
    <source>
        <dbReference type="ARBA" id="ARBA00023136"/>
    </source>
</evidence>
<keyword evidence="8 10" id="KW-0807">Transducer</keyword>
<gene>
    <name evidence="15" type="primary">LOC103125103</name>
</gene>
<dbReference type="OrthoDB" id="9450540at2759"/>
<feature type="transmembrane region" description="Helical" evidence="12">
    <location>
        <begin position="37"/>
        <end position="60"/>
    </location>
</feature>
<dbReference type="Pfam" id="PF00001">
    <property type="entry name" value="7tm_1"/>
    <property type="match status" value="1"/>
</dbReference>
<dbReference type="InterPro" id="IPR000276">
    <property type="entry name" value="GPCR_Rhodpsn"/>
</dbReference>
<evidence type="ECO:0000256" key="8">
    <source>
        <dbReference type="ARBA" id="ARBA00023224"/>
    </source>
</evidence>
<evidence type="ECO:0000256" key="2">
    <source>
        <dbReference type="ARBA" id="ARBA00022475"/>
    </source>
</evidence>
<dbReference type="Proteomes" id="UP001652624">
    <property type="component" value="Unplaced"/>
</dbReference>
<keyword evidence="3 10" id="KW-0812">Transmembrane</keyword>
<feature type="transmembrane region" description="Helical" evidence="12">
    <location>
        <begin position="218"/>
        <end position="242"/>
    </location>
</feature>
<evidence type="ECO:0000313" key="14">
    <source>
        <dbReference type="Proteomes" id="UP001652624"/>
    </source>
</evidence>
<keyword evidence="4 12" id="KW-1133">Transmembrane helix</keyword>
<evidence type="ECO:0000256" key="9">
    <source>
        <dbReference type="ARBA" id="ARBA00061394"/>
    </source>
</evidence>
<dbReference type="InterPro" id="IPR017452">
    <property type="entry name" value="GPCR_Rhodpsn_7TM"/>
</dbReference>
<dbReference type="PROSITE" id="PS50262">
    <property type="entry name" value="G_PROTEIN_RECEP_F1_2"/>
    <property type="match status" value="1"/>
</dbReference>
<feature type="transmembrane region" description="Helical" evidence="12">
    <location>
        <begin position="254"/>
        <end position="277"/>
    </location>
</feature>
<organism evidence="14 15">
    <name type="scientific">Erinaceus europaeus</name>
    <name type="common">Western European hedgehog</name>
    <dbReference type="NCBI Taxonomy" id="9365"/>
    <lineage>
        <taxon>Eukaryota</taxon>
        <taxon>Metazoa</taxon>
        <taxon>Chordata</taxon>
        <taxon>Craniata</taxon>
        <taxon>Vertebrata</taxon>
        <taxon>Euteleostomi</taxon>
        <taxon>Mammalia</taxon>
        <taxon>Eutheria</taxon>
        <taxon>Laurasiatheria</taxon>
        <taxon>Eulipotyphla</taxon>
        <taxon>Erinaceidae</taxon>
        <taxon>Erinaceinae</taxon>
        <taxon>Erinaceus</taxon>
    </lineage>
</organism>
<feature type="region of interest" description="Disordered" evidence="11">
    <location>
        <begin position="298"/>
        <end position="323"/>
    </location>
</feature>
<feature type="compositionally biased region" description="Pro residues" evidence="11">
    <location>
        <begin position="313"/>
        <end position="323"/>
    </location>
</feature>
<evidence type="ECO:0000256" key="5">
    <source>
        <dbReference type="ARBA" id="ARBA00023040"/>
    </source>
</evidence>
<dbReference type="GO" id="GO:0004930">
    <property type="term" value="F:G protein-coupled receptor activity"/>
    <property type="evidence" value="ECO:0007669"/>
    <property type="project" value="UniProtKB-KW"/>
</dbReference>
<dbReference type="PANTHER" id="PTHR11334:SF29">
    <property type="entry name" value="MAS-RELATED G-PROTEIN COUPLED RECEPTOR MEMBER X2"/>
    <property type="match status" value="1"/>
</dbReference>
<keyword evidence="7 10" id="KW-0675">Receptor</keyword>
<evidence type="ECO:0000256" key="12">
    <source>
        <dbReference type="SAM" id="Phobius"/>
    </source>
</evidence>
<evidence type="ECO:0000259" key="13">
    <source>
        <dbReference type="PROSITE" id="PS50262"/>
    </source>
</evidence>
<dbReference type="eggNOG" id="ENOG502RTWA">
    <property type="taxonomic scope" value="Eukaryota"/>
</dbReference>
<evidence type="ECO:0000313" key="15">
    <source>
        <dbReference type="RefSeq" id="XP_007535931.1"/>
    </source>
</evidence>
<dbReference type="PRINTS" id="PR02108">
    <property type="entry name" value="MRGPCRFAMILY"/>
</dbReference>
<evidence type="ECO:0000256" key="7">
    <source>
        <dbReference type="ARBA" id="ARBA00023170"/>
    </source>
</evidence>
<dbReference type="FunFam" id="1.20.1070.10:FF:000193">
    <property type="entry name" value="Mas-related G-protein coupled receptor member E"/>
    <property type="match status" value="1"/>
</dbReference>
<dbReference type="InterPro" id="IPR026234">
    <property type="entry name" value="MRGPCRFAMILY"/>
</dbReference>
<dbReference type="AlphaFoldDB" id="A0A1S3AJJ6"/>
<evidence type="ECO:0000256" key="10">
    <source>
        <dbReference type="RuleBase" id="RU000688"/>
    </source>
</evidence>
<proteinExistence type="inferred from homology"/>